<evidence type="ECO:0000313" key="7">
    <source>
        <dbReference type="EMBL" id="RXH93709.1"/>
    </source>
</evidence>
<dbReference type="InterPro" id="IPR000425">
    <property type="entry name" value="MIP"/>
</dbReference>
<dbReference type="GO" id="GO:0016020">
    <property type="term" value="C:membrane"/>
    <property type="evidence" value="ECO:0007669"/>
    <property type="project" value="UniProtKB-SubCell"/>
</dbReference>
<dbReference type="InterPro" id="IPR023271">
    <property type="entry name" value="Aquaporin-like"/>
</dbReference>
<dbReference type="STRING" id="3750.A0A498JD10"/>
<protein>
    <recommendedName>
        <fullName evidence="9">Aquaporin</fullName>
    </recommendedName>
</protein>
<comment type="caution">
    <text evidence="7">The sequence shown here is derived from an EMBL/GenBank/DDBJ whole genome shotgun (WGS) entry which is preliminary data.</text>
</comment>
<evidence type="ECO:0000313" key="8">
    <source>
        <dbReference type="Proteomes" id="UP000290289"/>
    </source>
</evidence>
<dbReference type="Proteomes" id="UP000290289">
    <property type="component" value="Chromosome 7"/>
</dbReference>
<name>A0A498JD10_MALDO</name>
<keyword evidence="3 6" id="KW-1133">Transmembrane helix</keyword>
<dbReference type="SUPFAM" id="SSF81338">
    <property type="entry name" value="Aquaporin-like"/>
    <property type="match status" value="1"/>
</dbReference>
<comment type="similarity">
    <text evidence="5">Belongs to the MIP/aquaporin (TC 1.A.8) family.</text>
</comment>
<sequence length="89" mass="9982">MEKQGTETRKPPTPRGAHATPTCLFWLHCPFGFAVFIVHLATIPITGTGINPTRSFGAAMIYNNDKIWDDHWIFWVRPFVGALAAVAYH</sequence>
<dbReference type="Gene3D" id="1.20.1080.10">
    <property type="entry name" value="Glycerol uptake facilitator protein"/>
    <property type="match status" value="1"/>
</dbReference>
<proteinExistence type="inferred from homology"/>
<dbReference type="EMBL" id="RDQH01000333">
    <property type="protein sequence ID" value="RXH93709.1"/>
    <property type="molecule type" value="Genomic_DNA"/>
</dbReference>
<evidence type="ECO:0000256" key="1">
    <source>
        <dbReference type="ARBA" id="ARBA00004141"/>
    </source>
</evidence>
<evidence type="ECO:0008006" key="9">
    <source>
        <dbReference type="Google" id="ProtNLM"/>
    </source>
</evidence>
<comment type="subcellular location">
    <subcellularLocation>
        <location evidence="1">Membrane</location>
        <topology evidence="1">Multi-pass membrane protein</topology>
    </subcellularLocation>
</comment>
<dbReference type="AlphaFoldDB" id="A0A498JD10"/>
<feature type="transmembrane region" description="Helical" evidence="6">
    <location>
        <begin position="24"/>
        <end position="45"/>
    </location>
</feature>
<evidence type="ECO:0000256" key="4">
    <source>
        <dbReference type="ARBA" id="ARBA00023136"/>
    </source>
</evidence>
<accession>A0A498JD10</accession>
<dbReference type="PANTHER" id="PTHR45687">
    <property type="entry name" value="AQUAPORIN OR AQUAGLYCEROPORIN RELATED"/>
    <property type="match status" value="1"/>
</dbReference>
<reference evidence="7 8" key="1">
    <citation type="submission" date="2018-10" db="EMBL/GenBank/DDBJ databases">
        <title>A high-quality apple genome assembly.</title>
        <authorList>
            <person name="Hu J."/>
        </authorList>
    </citation>
    <scope>NUCLEOTIDE SEQUENCE [LARGE SCALE GENOMIC DNA]</scope>
    <source>
        <strain evidence="8">cv. HFTH1</strain>
        <tissue evidence="7">Young leaf</tissue>
    </source>
</reference>
<evidence type="ECO:0000256" key="3">
    <source>
        <dbReference type="ARBA" id="ARBA00022989"/>
    </source>
</evidence>
<evidence type="ECO:0000256" key="2">
    <source>
        <dbReference type="ARBA" id="ARBA00022692"/>
    </source>
</evidence>
<evidence type="ECO:0000256" key="5">
    <source>
        <dbReference type="RuleBase" id="RU000477"/>
    </source>
</evidence>
<dbReference type="GO" id="GO:0015267">
    <property type="term" value="F:channel activity"/>
    <property type="evidence" value="ECO:0007669"/>
    <property type="project" value="InterPro"/>
</dbReference>
<dbReference type="InterPro" id="IPR034294">
    <property type="entry name" value="Aquaporin_transptr"/>
</dbReference>
<keyword evidence="5" id="KW-0813">Transport</keyword>
<keyword evidence="2 5" id="KW-0812">Transmembrane</keyword>
<dbReference type="Pfam" id="PF00230">
    <property type="entry name" value="MIP"/>
    <property type="match status" value="1"/>
</dbReference>
<keyword evidence="4 6" id="KW-0472">Membrane</keyword>
<keyword evidence="8" id="KW-1185">Reference proteome</keyword>
<evidence type="ECO:0000256" key="6">
    <source>
        <dbReference type="SAM" id="Phobius"/>
    </source>
</evidence>
<organism evidence="7 8">
    <name type="scientific">Malus domestica</name>
    <name type="common">Apple</name>
    <name type="synonym">Pyrus malus</name>
    <dbReference type="NCBI Taxonomy" id="3750"/>
    <lineage>
        <taxon>Eukaryota</taxon>
        <taxon>Viridiplantae</taxon>
        <taxon>Streptophyta</taxon>
        <taxon>Embryophyta</taxon>
        <taxon>Tracheophyta</taxon>
        <taxon>Spermatophyta</taxon>
        <taxon>Magnoliopsida</taxon>
        <taxon>eudicotyledons</taxon>
        <taxon>Gunneridae</taxon>
        <taxon>Pentapetalae</taxon>
        <taxon>rosids</taxon>
        <taxon>fabids</taxon>
        <taxon>Rosales</taxon>
        <taxon>Rosaceae</taxon>
        <taxon>Amygdaloideae</taxon>
        <taxon>Maleae</taxon>
        <taxon>Malus</taxon>
    </lineage>
</organism>
<feature type="transmembrane region" description="Helical" evidence="6">
    <location>
        <begin position="72"/>
        <end position="88"/>
    </location>
</feature>
<dbReference type="PRINTS" id="PR00783">
    <property type="entry name" value="MINTRINSICP"/>
</dbReference>
<gene>
    <name evidence="7" type="ORF">DVH24_014285</name>
</gene>